<proteinExistence type="predicted"/>
<reference evidence="1 2" key="1">
    <citation type="journal article" date="2010" name="Stand. Genomic Sci.">
        <title>Complete genome sequence of Spirochaeta smaragdinae type strain (SEBR 4228).</title>
        <authorList>
            <person name="Mavromatis K."/>
            <person name="Yasawong M."/>
            <person name="Chertkov O."/>
            <person name="Lapidus A."/>
            <person name="Lucas S."/>
            <person name="Nolan M."/>
            <person name="Del Rio T.G."/>
            <person name="Tice H."/>
            <person name="Cheng J.F."/>
            <person name="Pitluck S."/>
            <person name="Liolios K."/>
            <person name="Ivanova N."/>
            <person name="Tapia R."/>
            <person name="Han C."/>
            <person name="Bruce D."/>
            <person name="Goodwin L."/>
            <person name="Pati A."/>
            <person name="Chen A."/>
            <person name="Palaniappan K."/>
            <person name="Land M."/>
            <person name="Hauser L."/>
            <person name="Chang Y.J."/>
            <person name="Jeffries C.D."/>
            <person name="Detter J.C."/>
            <person name="Rohde M."/>
            <person name="Brambilla E."/>
            <person name="Spring S."/>
            <person name="Goker M."/>
            <person name="Sikorski J."/>
            <person name="Woyke T."/>
            <person name="Bristow J."/>
            <person name="Eisen J.A."/>
            <person name="Markowitz V."/>
            <person name="Hugenholtz P."/>
            <person name="Klenk H.P."/>
            <person name="Kyrpides N.C."/>
        </authorList>
    </citation>
    <scope>NUCLEOTIDE SEQUENCE [LARGE SCALE GENOMIC DNA]</scope>
    <source>
        <strain evidence="2">DSM 11293 / JCM 15392 / SEBR 4228</strain>
    </source>
</reference>
<gene>
    <name evidence="1" type="ordered locus">Spirs_3044</name>
</gene>
<dbReference type="Proteomes" id="UP000002318">
    <property type="component" value="Chromosome"/>
</dbReference>
<dbReference type="EMBL" id="CP002116">
    <property type="protein sequence ID" value="ADK82145.1"/>
    <property type="molecule type" value="Genomic_DNA"/>
</dbReference>
<dbReference type="eggNOG" id="ENOG502ZX5F">
    <property type="taxonomic scope" value="Bacteria"/>
</dbReference>
<dbReference type="RefSeq" id="WP_013255604.1">
    <property type="nucleotide sequence ID" value="NC_014364.1"/>
</dbReference>
<accession>E1R4Q7</accession>
<evidence type="ECO:0000313" key="1">
    <source>
        <dbReference type="EMBL" id="ADK82145.1"/>
    </source>
</evidence>
<protein>
    <submittedName>
        <fullName evidence="1">Uncharacterized protein</fullName>
    </submittedName>
</protein>
<dbReference type="STRING" id="573413.Spirs_3044"/>
<dbReference type="KEGG" id="ssm:Spirs_3044"/>
<dbReference type="HOGENOM" id="CLU_3012992_0_0_12"/>
<keyword evidence="2" id="KW-1185">Reference proteome</keyword>
<dbReference type="AlphaFoldDB" id="E1R4Q7"/>
<organism evidence="1 2">
    <name type="scientific">Sediminispirochaeta smaragdinae (strain DSM 11293 / JCM 15392 / SEBR 4228)</name>
    <name type="common">Spirochaeta smaragdinae</name>
    <dbReference type="NCBI Taxonomy" id="573413"/>
    <lineage>
        <taxon>Bacteria</taxon>
        <taxon>Pseudomonadati</taxon>
        <taxon>Spirochaetota</taxon>
        <taxon>Spirochaetia</taxon>
        <taxon>Spirochaetales</taxon>
        <taxon>Spirochaetaceae</taxon>
        <taxon>Sediminispirochaeta</taxon>
    </lineage>
</organism>
<evidence type="ECO:0000313" key="2">
    <source>
        <dbReference type="Proteomes" id="UP000002318"/>
    </source>
</evidence>
<name>E1R4Q7_SEDSS</name>
<sequence>MKLQINPRGNGACPICLHNGRCQLQMALQEALREKEKNEELELVIYTCPRFKEKF</sequence>